<evidence type="ECO:0000259" key="11">
    <source>
        <dbReference type="Pfam" id="PF00082"/>
    </source>
</evidence>
<feature type="active site" description="Charge relay system" evidence="8 9">
    <location>
        <position position="132"/>
    </location>
</feature>
<feature type="domain" description="FixG C-terminal immunoglobulin-like" evidence="13">
    <location>
        <begin position="546"/>
        <end position="612"/>
    </location>
</feature>
<feature type="domain" description="Peptidase S8/S53" evidence="11">
    <location>
        <begin position="123"/>
        <end position="500"/>
    </location>
</feature>
<dbReference type="InterPro" id="IPR022398">
    <property type="entry name" value="Peptidase_S8_His-AS"/>
</dbReference>
<evidence type="ECO:0000256" key="4">
    <source>
        <dbReference type="ARBA" id="ARBA00022670"/>
    </source>
</evidence>
<dbReference type="PANTHER" id="PTHR43806">
    <property type="entry name" value="PEPTIDASE S8"/>
    <property type="match status" value="1"/>
</dbReference>
<evidence type="ECO:0000256" key="6">
    <source>
        <dbReference type="ARBA" id="ARBA00022801"/>
    </source>
</evidence>
<dbReference type="PROSITE" id="PS51892">
    <property type="entry name" value="SUBTILASE"/>
    <property type="match status" value="1"/>
</dbReference>
<dbReference type="InterPro" id="IPR023828">
    <property type="entry name" value="Peptidase_S8_Ser-AS"/>
</dbReference>
<evidence type="ECO:0000256" key="1">
    <source>
        <dbReference type="ARBA" id="ARBA00011073"/>
    </source>
</evidence>
<dbReference type="SUPFAM" id="SSF52743">
    <property type="entry name" value="Subtilisin-like"/>
    <property type="match status" value="1"/>
</dbReference>
<dbReference type="PROSITE" id="PS00138">
    <property type="entry name" value="SUBTILASE_SER"/>
    <property type="match status" value="1"/>
</dbReference>
<evidence type="ECO:0000256" key="9">
    <source>
        <dbReference type="PROSITE-ProRule" id="PRU01240"/>
    </source>
</evidence>
<accession>A0A1G8ZJB8</accession>
<evidence type="ECO:0000259" key="12">
    <source>
        <dbReference type="Pfam" id="PF02225"/>
    </source>
</evidence>
<comment type="similarity">
    <text evidence="1 9 10">Belongs to the peptidase S8 family.</text>
</comment>
<dbReference type="Pfam" id="PF11614">
    <property type="entry name" value="FixG_C"/>
    <property type="match status" value="1"/>
</dbReference>
<dbReference type="InterPro" id="IPR000209">
    <property type="entry name" value="Peptidase_S8/S53_dom"/>
</dbReference>
<keyword evidence="6 9" id="KW-0378">Hydrolase</keyword>
<dbReference type="InterPro" id="IPR003137">
    <property type="entry name" value="PA_domain"/>
</dbReference>
<dbReference type="InterPro" id="IPR015500">
    <property type="entry name" value="Peptidase_S8_subtilisin-rel"/>
</dbReference>
<evidence type="ECO:0000256" key="2">
    <source>
        <dbReference type="ARBA" id="ARBA00022512"/>
    </source>
</evidence>
<dbReference type="PROSITE" id="PS00137">
    <property type="entry name" value="SUBTILASE_HIS"/>
    <property type="match status" value="1"/>
</dbReference>
<keyword evidence="15" id="KW-1185">Reference proteome</keyword>
<dbReference type="InterPro" id="IPR046450">
    <property type="entry name" value="PA_dom_sf"/>
</dbReference>
<dbReference type="CDD" id="cd07474">
    <property type="entry name" value="Peptidases_S8_subtilisin_Vpr-like"/>
    <property type="match status" value="1"/>
</dbReference>
<dbReference type="PANTHER" id="PTHR43806:SF65">
    <property type="entry name" value="SERINE PROTEASE APRX"/>
    <property type="match status" value="1"/>
</dbReference>
<dbReference type="InterPro" id="IPR036852">
    <property type="entry name" value="Peptidase_S8/S53_dom_sf"/>
</dbReference>
<dbReference type="InterPro" id="IPR023827">
    <property type="entry name" value="Peptidase_S8_Asp-AS"/>
</dbReference>
<name>A0A1G8ZJB8_9BACI</name>
<dbReference type="SUPFAM" id="SSF52025">
    <property type="entry name" value="PA domain"/>
    <property type="match status" value="1"/>
</dbReference>
<keyword evidence="7 9" id="KW-0720">Serine protease</keyword>
<evidence type="ECO:0000313" key="15">
    <source>
        <dbReference type="Proteomes" id="UP000198694"/>
    </source>
</evidence>
<evidence type="ECO:0000256" key="5">
    <source>
        <dbReference type="ARBA" id="ARBA00022729"/>
    </source>
</evidence>
<dbReference type="AlphaFoldDB" id="A0A1G8ZJB8"/>
<sequence>MPVKQIALLAIFALLLVLLPAVPPTVATEEPQSVILEVDGNPHEYKDFIEKYHPFIEVLQVYDTLFTGLAVRGKAHQLEKIETESFIRKSYPVQTYRTNTEDSISFLKKSPFFTTGTGAEYTGKGVKIGVIDTGIDYTHPDLSANFKGGFDLVDLDDNPMETLAEQGMPTLHGSHVAGIIAADGKMKGVAPGAELYGYRALGPGGMGTSIQVIAALEKAVKDGMDIINMSLGSSVNGPDWPTSAAVNRAIDHGVSVVVANGNEGPDNWTVGSPATSDKAISVGASTPPITTPYLYDQLHNKKIPLALLMGSALWDLQKKYPIVHRSMEEGDIRDARGKIVLLERGAVPFSQKARAAEKAGAAAVVIYNNEKGTFHGSVDDGKKPIGIPVAAISQADGKWLIDNAQDEEWIETVYEEKQDLMAEFSSRGPVTVNWEIKPEIVAPGASITSTVPGGYQELQGTSMAAPHVAGGLALVKQAHPDWSHDQLKGALLTTALPVNDEQGNRYDPIIQGMGRMQVAKAIKTETILHNPLLTFGKIEKMKEHHVYKLKIENTTKKEKEYYFDMAEQKQGMRWDLPASFTIPPGETATIPIKLSVTGSLLDKGIHQGWLTLKQEDLSYHLPYLFLIKEADYPKAMGVEFSLKAFTDEEYQFRMYLPEGAEKLSVDLYNPETLRFDRTIVELKDQQPGLIEGALDKREVGKKGQYLANVIIRTDRDHKYSYPTMINIE</sequence>
<evidence type="ECO:0000256" key="8">
    <source>
        <dbReference type="PIRSR" id="PIRSR615500-1"/>
    </source>
</evidence>
<keyword evidence="5" id="KW-0732">Signal</keyword>
<evidence type="ECO:0000256" key="3">
    <source>
        <dbReference type="ARBA" id="ARBA00022525"/>
    </source>
</evidence>
<dbReference type="PROSITE" id="PS00136">
    <property type="entry name" value="SUBTILASE_ASP"/>
    <property type="match status" value="1"/>
</dbReference>
<organism evidence="14 15">
    <name type="scientific">Sediminibacillus albus</name>
    <dbReference type="NCBI Taxonomy" id="407036"/>
    <lineage>
        <taxon>Bacteria</taxon>
        <taxon>Bacillati</taxon>
        <taxon>Bacillota</taxon>
        <taxon>Bacilli</taxon>
        <taxon>Bacillales</taxon>
        <taxon>Bacillaceae</taxon>
        <taxon>Sediminibacillus</taxon>
    </lineage>
</organism>
<dbReference type="InterPro" id="IPR050131">
    <property type="entry name" value="Peptidase_S8_subtilisin-like"/>
</dbReference>
<dbReference type="Pfam" id="PF02225">
    <property type="entry name" value="PA"/>
    <property type="match status" value="1"/>
</dbReference>
<dbReference type="PRINTS" id="PR00723">
    <property type="entry name" value="SUBTILISIN"/>
</dbReference>
<evidence type="ECO:0000259" key="13">
    <source>
        <dbReference type="Pfam" id="PF11614"/>
    </source>
</evidence>
<feature type="active site" description="Charge relay system" evidence="8 9">
    <location>
        <position position="462"/>
    </location>
</feature>
<dbReference type="STRING" id="407036.SAMN05216243_2058"/>
<dbReference type="GO" id="GO:0006508">
    <property type="term" value="P:proteolysis"/>
    <property type="evidence" value="ECO:0007669"/>
    <property type="project" value="UniProtKB-KW"/>
</dbReference>
<keyword evidence="3" id="KW-0964">Secreted</keyword>
<reference evidence="14 15" key="1">
    <citation type="submission" date="2016-10" db="EMBL/GenBank/DDBJ databases">
        <authorList>
            <person name="de Groot N.N."/>
        </authorList>
    </citation>
    <scope>NUCLEOTIDE SEQUENCE [LARGE SCALE GENOMIC DNA]</scope>
    <source>
        <strain evidence="14 15">CGMCC 1.6502</strain>
    </source>
</reference>
<dbReference type="Gene3D" id="3.40.50.200">
    <property type="entry name" value="Peptidase S8/S53 domain"/>
    <property type="match status" value="1"/>
</dbReference>
<feature type="domain" description="PA" evidence="12">
    <location>
        <begin position="331"/>
        <end position="400"/>
    </location>
</feature>
<evidence type="ECO:0000256" key="7">
    <source>
        <dbReference type="ARBA" id="ARBA00022825"/>
    </source>
</evidence>
<dbReference type="EMBL" id="FNFL01000003">
    <property type="protein sequence ID" value="SDK15222.1"/>
    <property type="molecule type" value="Genomic_DNA"/>
</dbReference>
<gene>
    <name evidence="14" type="ORF">SAMN05216243_2058</name>
</gene>
<dbReference type="Gene3D" id="3.50.30.30">
    <property type="match status" value="1"/>
</dbReference>
<feature type="active site" description="Charge relay system" evidence="8 9">
    <location>
        <position position="172"/>
    </location>
</feature>
<dbReference type="Pfam" id="PF00082">
    <property type="entry name" value="Peptidase_S8"/>
    <property type="match status" value="1"/>
</dbReference>
<dbReference type="InterPro" id="IPR013783">
    <property type="entry name" value="Ig-like_fold"/>
</dbReference>
<keyword evidence="2" id="KW-0134">Cell wall</keyword>
<evidence type="ECO:0000256" key="10">
    <source>
        <dbReference type="RuleBase" id="RU003355"/>
    </source>
</evidence>
<keyword evidence="4 9" id="KW-0645">Protease</keyword>
<dbReference type="Proteomes" id="UP000198694">
    <property type="component" value="Unassembled WGS sequence"/>
</dbReference>
<evidence type="ECO:0000313" key="14">
    <source>
        <dbReference type="EMBL" id="SDK15222.1"/>
    </source>
</evidence>
<proteinExistence type="inferred from homology"/>
<protein>
    <submittedName>
        <fullName evidence="14">Minor extracellular serine protease Vpr</fullName>
    </submittedName>
</protein>
<dbReference type="Gene3D" id="2.60.40.10">
    <property type="entry name" value="Immunoglobulins"/>
    <property type="match status" value="1"/>
</dbReference>
<dbReference type="RefSeq" id="WP_281241694.1">
    <property type="nucleotide sequence ID" value="NZ_FNFL01000003.1"/>
</dbReference>
<dbReference type="GO" id="GO:0004252">
    <property type="term" value="F:serine-type endopeptidase activity"/>
    <property type="evidence" value="ECO:0007669"/>
    <property type="project" value="UniProtKB-UniRule"/>
</dbReference>
<dbReference type="InterPro" id="IPR032879">
    <property type="entry name" value="FixG_C"/>
</dbReference>
<dbReference type="InterPro" id="IPR034213">
    <property type="entry name" value="S8_Vpr-like"/>
</dbReference>